<evidence type="ECO:0000313" key="4">
    <source>
        <dbReference type="EMBL" id="ADM42282.1"/>
    </source>
</evidence>
<dbReference type="InterPro" id="IPR002347">
    <property type="entry name" value="SDR_fam"/>
</dbReference>
<name>A0A0H3DUF9_EDWTF</name>
<dbReference type="CDD" id="cd05233">
    <property type="entry name" value="SDR_c"/>
    <property type="match status" value="1"/>
</dbReference>
<evidence type="ECO:0000256" key="3">
    <source>
        <dbReference type="RuleBase" id="RU000363"/>
    </source>
</evidence>
<dbReference type="SUPFAM" id="SSF51735">
    <property type="entry name" value="NAD(P)-binding Rossmann-fold domains"/>
    <property type="match status" value="1"/>
</dbReference>
<evidence type="ECO:0000313" key="5">
    <source>
        <dbReference type="Proteomes" id="UP000002230"/>
    </source>
</evidence>
<proteinExistence type="inferred from homology"/>
<dbReference type="KEGG" id="etd:ETAF_2177"/>
<dbReference type="Pfam" id="PF00106">
    <property type="entry name" value="adh_short"/>
    <property type="match status" value="1"/>
</dbReference>
<reference evidence="5" key="1">
    <citation type="submission" date="2010-08" db="EMBL/GenBank/DDBJ databases">
        <title>Genome comparisons of Edwardsiella bacteria analysed using deep sequencing technology.</title>
        <authorList>
            <person name="van Soest J.J."/>
            <person name="Henkel C.V."/>
            <person name="Jansen H.J."/>
            <person name="van den Hondel C.A.M.J.J."/>
            <person name="Bloemberg G.V."/>
            <person name="Meijer A.H."/>
            <person name="Spaink H.P."/>
        </authorList>
    </citation>
    <scope>NUCLEOTIDE SEQUENCE [LARGE SCALE GENOMIC DNA]</scope>
    <source>
        <strain evidence="5">FL6-60</strain>
    </source>
</reference>
<dbReference type="Proteomes" id="UP000002230">
    <property type="component" value="Chromosome"/>
</dbReference>
<dbReference type="HOGENOM" id="CLU_010194_1_3_6"/>
<comment type="similarity">
    <text evidence="1 3">Belongs to the short-chain dehydrogenases/reductases (SDR) family.</text>
</comment>
<dbReference type="InterPro" id="IPR036291">
    <property type="entry name" value="NAD(P)-bd_dom_sf"/>
</dbReference>
<organism evidence="4 5">
    <name type="scientific">Edwardsiella tarda (strain FL6-60)</name>
    <dbReference type="NCBI Taxonomy" id="718251"/>
    <lineage>
        <taxon>Bacteria</taxon>
        <taxon>Pseudomonadati</taxon>
        <taxon>Pseudomonadota</taxon>
        <taxon>Gammaproteobacteria</taxon>
        <taxon>Enterobacterales</taxon>
        <taxon>Hafniaceae</taxon>
        <taxon>Edwardsiella</taxon>
    </lineage>
</organism>
<dbReference type="PRINTS" id="PR00080">
    <property type="entry name" value="SDRFAMILY"/>
</dbReference>
<dbReference type="AlphaFoldDB" id="A0A0H3DUF9"/>
<evidence type="ECO:0000256" key="2">
    <source>
        <dbReference type="ARBA" id="ARBA00023002"/>
    </source>
</evidence>
<keyword evidence="2" id="KW-0560">Oxidoreductase</keyword>
<dbReference type="PRINTS" id="PR00081">
    <property type="entry name" value="GDHRDH"/>
</dbReference>
<dbReference type="EMBL" id="CP002154">
    <property type="protein sequence ID" value="ADM42282.1"/>
    <property type="molecule type" value="Genomic_DNA"/>
</dbReference>
<dbReference type="Gene3D" id="3.40.50.720">
    <property type="entry name" value="NAD(P)-binding Rossmann-like Domain"/>
    <property type="match status" value="1"/>
</dbReference>
<gene>
    <name evidence="4" type="ordered locus">ETAF_2177</name>
</gene>
<dbReference type="GO" id="GO:0016491">
    <property type="term" value="F:oxidoreductase activity"/>
    <property type="evidence" value="ECO:0007669"/>
    <property type="project" value="UniProtKB-KW"/>
</dbReference>
<dbReference type="PANTHER" id="PTHR43639">
    <property type="entry name" value="OXIDOREDUCTASE, SHORT-CHAIN DEHYDROGENASE/REDUCTASE FAMILY (AFU_ORTHOLOGUE AFUA_5G02870)"/>
    <property type="match status" value="1"/>
</dbReference>
<protein>
    <submittedName>
        <fullName evidence="4">Short-chain dehydrogenase/reductase SDR</fullName>
    </submittedName>
</protein>
<keyword evidence="5" id="KW-1185">Reference proteome</keyword>
<dbReference type="PANTHER" id="PTHR43639:SF1">
    <property type="entry name" value="SHORT-CHAIN DEHYDROGENASE_REDUCTASE FAMILY PROTEIN"/>
    <property type="match status" value="1"/>
</dbReference>
<evidence type="ECO:0000256" key="1">
    <source>
        <dbReference type="ARBA" id="ARBA00006484"/>
    </source>
</evidence>
<dbReference type="PATRIC" id="fig|718251.5.peg.2259"/>
<accession>A0A0H3DUF9</accession>
<sequence>MSPTLLRDKVALVTGGAHGTGAAIVTALADAGARVALTYHHSEGEARLLTAQIRQRGGEAIALRTDARSPETYARAVTRTLELWGQIDILVNQAAVTICKPFDEIELREFEQAMAINVQAVFLTSQLTARRMPSGGRIIHISGAHQPPGHGGALCAMSRAALSALTRSMAQDLAPQGITVNHLVPDPLPAPNRDAQSTAQAIAELALWLASPAAGAITGSQLTMAGEA</sequence>
<reference evidence="4 5" key="2">
    <citation type="journal article" date="2011" name="BMC Immunol.">
        <title>Comparison of static immersion and intravenous injection systems for exposure of zebrafish embryos to the natural pathogen Edwardsiella tarda.</title>
        <authorList>
            <person name="van Soest J.J."/>
            <person name="Stockhammer O.W."/>
            <person name="Ordas A."/>
            <person name="Bloemberg G.V."/>
            <person name="Spaink H.P."/>
            <person name="Meijer A.H."/>
        </authorList>
    </citation>
    <scope>NUCLEOTIDE SEQUENCE [LARGE SCALE GENOMIC DNA]</scope>
    <source>
        <strain evidence="4 5">FL6-60</strain>
    </source>
</reference>